<dbReference type="GO" id="GO:0016874">
    <property type="term" value="F:ligase activity"/>
    <property type="evidence" value="ECO:0007669"/>
    <property type="project" value="UniProtKB-KW"/>
</dbReference>
<dbReference type="InterPro" id="IPR045851">
    <property type="entry name" value="AMP-bd_C_sf"/>
</dbReference>
<accession>A0ABN2QBV0</accession>
<proteinExistence type="predicted"/>
<evidence type="ECO:0000259" key="1">
    <source>
        <dbReference type="Pfam" id="PF00501"/>
    </source>
</evidence>
<name>A0ABN2QBV0_9ACTN</name>
<dbReference type="PANTHER" id="PTHR43767:SF1">
    <property type="entry name" value="NONRIBOSOMAL PEPTIDE SYNTHASE PES1 (EUROFUNG)-RELATED"/>
    <property type="match status" value="1"/>
</dbReference>
<evidence type="ECO:0000313" key="3">
    <source>
        <dbReference type="EMBL" id="GAA1949140.1"/>
    </source>
</evidence>
<dbReference type="Gene3D" id="3.30.300.30">
    <property type="match status" value="1"/>
</dbReference>
<dbReference type="InterPro" id="IPR025110">
    <property type="entry name" value="AMP-bd_C"/>
</dbReference>
<dbReference type="InterPro" id="IPR000873">
    <property type="entry name" value="AMP-dep_synth/lig_dom"/>
</dbReference>
<dbReference type="InterPro" id="IPR050237">
    <property type="entry name" value="ATP-dep_AMP-bd_enzyme"/>
</dbReference>
<dbReference type="InterPro" id="IPR042099">
    <property type="entry name" value="ANL_N_sf"/>
</dbReference>
<reference evidence="3 4" key="1">
    <citation type="journal article" date="2019" name="Int. J. Syst. Evol. Microbiol.">
        <title>The Global Catalogue of Microorganisms (GCM) 10K type strain sequencing project: providing services to taxonomists for standard genome sequencing and annotation.</title>
        <authorList>
            <consortium name="The Broad Institute Genomics Platform"/>
            <consortium name="The Broad Institute Genome Sequencing Center for Infectious Disease"/>
            <person name="Wu L."/>
            <person name="Ma J."/>
        </authorList>
    </citation>
    <scope>NUCLEOTIDE SEQUENCE [LARGE SCALE GENOMIC DNA]</scope>
    <source>
        <strain evidence="3 4">JCM 15309</strain>
    </source>
</reference>
<keyword evidence="3" id="KW-0436">Ligase</keyword>
<dbReference type="EMBL" id="BAAAPB010000001">
    <property type="protein sequence ID" value="GAA1949140.1"/>
    <property type="molecule type" value="Genomic_DNA"/>
</dbReference>
<evidence type="ECO:0000313" key="4">
    <source>
        <dbReference type="Proteomes" id="UP001500571"/>
    </source>
</evidence>
<dbReference type="Gene3D" id="3.40.50.12780">
    <property type="entry name" value="N-terminal domain of ligase-like"/>
    <property type="match status" value="1"/>
</dbReference>
<dbReference type="Pfam" id="PF00501">
    <property type="entry name" value="AMP-binding"/>
    <property type="match status" value="1"/>
</dbReference>
<dbReference type="Pfam" id="PF13193">
    <property type="entry name" value="AMP-binding_C"/>
    <property type="match status" value="1"/>
</dbReference>
<dbReference type="SUPFAM" id="SSF56801">
    <property type="entry name" value="Acetyl-CoA synthetase-like"/>
    <property type="match status" value="1"/>
</dbReference>
<sequence length="518" mass="56503">MGDATVFAVLQEQAERAPDAPVLLIDGKECSRAQLYESVHAVAAGLRALGLDPGDRGLIVSDNRLETVVAWLGIDSARMIDVPINPEARGAFLEYLISDCTPRVMIGLPEYLRSVAEVVSEPPEFAVLIDPDEGRLPFGSTTRHLTFSELVELGRDGTVEPPLESDIATMIYTSGTTGPSKGVLLPHAYQVVWARRGAAALGLQPGQTGYTPEPLFHSDARSYVLAALLTGGRMALGQRFSVSRFWDDVRDADASYFAYLGTMLSMLYSAEPADTDRDHPAVIGAGGGVPAALQRNFEERYGVKLIEMYGMTEALCITHNTPERNRLGSVGLPTPELETQLVDAEDKPVPVGAVGELIVRPRSPHIIMAGYWNKPEATVAAWRNLWFHTGDRMRSDEDGYLYYVGRLKDSIRRRGENVSAWEVELALTKHVDVREAAVIGVPSDLGEEDVAALLVLREDATVDPVALRGFLAVDLPKHALPRFIEIVAELPKTPTERVNKDQVRTRGITAAAWDAESA</sequence>
<feature type="domain" description="AMP-dependent synthetase/ligase" evidence="1">
    <location>
        <begin position="10"/>
        <end position="372"/>
    </location>
</feature>
<comment type="caution">
    <text evidence="3">The sequence shown here is derived from an EMBL/GenBank/DDBJ whole genome shotgun (WGS) entry which is preliminary data.</text>
</comment>
<dbReference type="PANTHER" id="PTHR43767">
    <property type="entry name" value="LONG-CHAIN-FATTY-ACID--COA LIGASE"/>
    <property type="match status" value="1"/>
</dbReference>
<dbReference type="InterPro" id="IPR020845">
    <property type="entry name" value="AMP-binding_CS"/>
</dbReference>
<evidence type="ECO:0000259" key="2">
    <source>
        <dbReference type="Pfam" id="PF13193"/>
    </source>
</evidence>
<dbReference type="Proteomes" id="UP001500571">
    <property type="component" value="Unassembled WGS sequence"/>
</dbReference>
<dbReference type="PROSITE" id="PS00455">
    <property type="entry name" value="AMP_BINDING"/>
    <property type="match status" value="1"/>
</dbReference>
<dbReference type="RefSeq" id="WP_344042159.1">
    <property type="nucleotide sequence ID" value="NZ_BAAAPB010000001.1"/>
</dbReference>
<gene>
    <name evidence="3" type="ORF">GCM10009798_05450</name>
</gene>
<protein>
    <submittedName>
        <fullName evidence="3">ATP-dependent acyl-CoA ligase</fullName>
    </submittedName>
</protein>
<keyword evidence="4" id="KW-1185">Reference proteome</keyword>
<organism evidence="3 4">
    <name type="scientific">Nocardioides panacihumi</name>
    <dbReference type="NCBI Taxonomy" id="400774"/>
    <lineage>
        <taxon>Bacteria</taxon>
        <taxon>Bacillati</taxon>
        <taxon>Actinomycetota</taxon>
        <taxon>Actinomycetes</taxon>
        <taxon>Propionibacteriales</taxon>
        <taxon>Nocardioidaceae</taxon>
        <taxon>Nocardioides</taxon>
    </lineage>
</organism>
<feature type="domain" description="AMP-binding enzyme C-terminal" evidence="2">
    <location>
        <begin position="422"/>
        <end position="495"/>
    </location>
</feature>